<dbReference type="EMBL" id="LAFY01004225">
    <property type="protein sequence ID" value="KJX93728.1"/>
    <property type="molecule type" value="Genomic_DNA"/>
</dbReference>
<protein>
    <submittedName>
        <fullName evidence="2">Uncharacterized protein</fullName>
    </submittedName>
</protein>
<feature type="compositionally biased region" description="Basic and acidic residues" evidence="1">
    <location>
        <begin position="243"/>
        <end position="254"/>
    </location>
</feature>
<feature type="compositionally biased region" description="Basic and acidic residues" evidence="1">
    <location>
        <begin position="330"/>
        <end position="348"/>
    </location>
</feature>
<dbReference type="AlphaFoldDB" id="A0A0F4G8L2"/>
<evidence type="ECO:0000313" key="2">
    <source>
        <dbReference type="EMBL" id="KJX93728.1"/>
    </source>
</evidence>
<feature type="compositionally biased region" description="Basic and acidic residues" evidence="1">
    <location>
        <begin position="86"/>
        <end position="95"/>
    </location>
</feature>
<evidence type="ECO:0000313" key="3">
    <source>
        <dbReference type="Proteomes" id="UP000033647"/>
    </source>
</evidence>
<name>A0A0F4G8L2_9PEZI</name>
<reference evidence="2 3" key="1">
    <citation type="submission" date="2015-03" db="EMBL/GenBank/DDBJ databases">
        <title>RNA-seq based gene annotation and comparative genomics of four Zymoseptoria species reveal species-specific pathogenicity related genes and transposable element activity.</title>
        <authorList>
            <person name="Grandaubert J."/>
            <person name="Bhattacharyya A."/>
            <person name="Stukenbrock E.H."/>
        </authorList>
    </citation>
    <scope>NUCLEOTIDE SEQUENCE [LARGE SCALE GENOMIC DNA]</scope>
    <source>
        <strain evidence="2 3">Zb18110</strain>
    </source>
</reference>
<keyword evidence="3" id="KW-1185">Reference proteome</keyword>
<proteinExistence type="predicted"/>
<evidence type="ECO:0000256" key="1">
    <source>
        <dbReference type="SAM" id="MobiDB-lite"/>
    </source>
</evidence>
<feature type="region of interest" description="Disordered" evidence="1">
    <location>
        <begin position="1"/>
        <end position="123"/>
    </location>
</feature>
<feature type="region of interest" description="Disordered" evidence="1">
    <location>
        <begin position="137"/>
        <end position="261"/>
    </location>
</feature>
<feature type="region of interest" description="Disordered" evidence="1">
    <location>
        <begin position="309"/>
        <end position="390"/>
    </location>
</feature>
<dbReference type="Proteomes" id="UP000033647">
    <property type="component" value="Unassembled WGS sequence"/>
</dbReference>
<gene>
    <name evidence="2" type="ORF">TI39_contig4266g00002</name>
</gene>
<feature type="compositionally biased region" description="Basic and acidic residues" evidence="1">
    <location>
        <begin position="170"/>
        <end position="184"/>
    </location>
</feature>
<dbReference type="OrthoDB" id="4062651at2759"/>
<accession>A0A0F4G8L2</accession>
<sequence>MAARDIQKHFSGLRVQTARRRGRDPFATGFEDDSDEPDRQSRPKTKAPPVSKPPPATTKPKLPAASSPFAALDALQDSDDDFLDVPTKKRADRRPSPAPATLPSLRVTDGAGRRGSLPGYLPPTKKAATALAVGQLAYLDDTTDDEALAPRSRTTRRRRSPAPRGSADLDTGRTDSPRGDRPPREQPSPKQVPVVPTHTVASPFAGTKYLQDSETDTDEEAVSSRKGSTEDVLLIDTPASPNKHHEVPRVDKPKQNGGGVSWRAFSAGRAEQREAEVEALAVNLQKRGRSISFCPVVTTDDGRRVPLAARTGMFSGRGKGRPNQRTKSPPRRDEDGKPTDDEMADRGPVRGLDGIDSQIGFTADTFAVTPFRRSQSDGDNGGNVKRPGLITDCLPDIRVDDVAHA</sequence>
<feature type="compositionally biased region" description="Low complexity" evidence="1">
    <location>
        <begin position="58"/>
        <end position="75"/>
    </location>
</feature>
<organism evidence="2 3">
    <name type="scientific">Zymoseptoria brevis</name>
    <dbReference type="NCBI Taxonomy" id="1047168"/>
    <lineage>
        <taxon>Eukaryota</taxon>
        <taxon>Fungi</taxon>
        <taxon>Dikarya</taxon>
        <taxon>Ascomycota</taxon>
        <taxon>Pezizomycotina</taxon>
        <taxon>Dothideomycetes</taxon>
        <taxon>Dothideomycetidae</taxon>
        <taxon>Mycosphaerellales</taxon>
        <taxon>Mycosphaerellaceae</taxon>
        <taxon>Zymoseptoria</taxon>
    </lineage>
</organism>
<comment type="caution">
    <text evidence="2">The sequence shown here is derived from an EMBL/GenBank/DDBJ whole genome shotgun (WGS) entry which is preliminary data.</text>
</comment>